<dbReference type="Gene3D" id="3.30.450.20">
    <property type="entry name" value="PAS domain"/>
    <property type="match status" value="1"/>
</dbReference>
<dbReference type="GO" id="GO:0071456">
    <property type="term" value="P:cellular response to hypoxia"/>
    <property type="evidence" value="ECO:0007669"/>
    <property type="project" value="TreeGrafter"/>
</dbReference>
<dbReference type="Pfam" id="PF14598">
    <property type="entry name" value="PAS_11"/>
    <property type="match status" value="1"/>
</dbReference>
<dbReference type="CDD" id="cd00130">
    <property type="entry name" value="PAS"/>
    <property type="match status" value="1"/>
</dbReference>
<keyword evidence="2" id="KW-0805">Transcription regulation</keyword>
<accession>A0A0M3IM62</accession>
<evidence type="ECO:0000256" key="3">
    <source>
        <dbReference type="ARBA" id="ARBA00023163"/>
    </source>
</evidence>
<dbReference type="WBParaSite" id="ALUE_0001984001-mRNA-1">
    <property type="protein sequence ID" value="ALUE_0001984001-mRNA-1"/>
    <property type="gene ID" value="ALUE_0001984001"/>
</dbReference>
<keyword evidence="3" id="KW-0804">Transcription</keyword>
<dbReference type="PANTHER" id="PTHR23043:SF17">
    <property type="entry name" value="PROTEIN SIMILAR"/>
    <property type="match status" value="1"/>
</dbReference>
<organism evidence="5 6">
    <name type="scientific">Ascaris lumbricoides</name>
    <name type="common">Giant roundworm</name>
    <dbReference type="NCBI Taxonomy" id="6252"/>
    <lineage>
        <taxon>Eukaryota</taxon>
        <taxon>Metazoa</taxon>
        <taxon>Ecdysozoa</taxon>
        <taxon>Nematoda</taxon>
        <taxon>Chromadorea</taxon>
        <taxon>Rhabditida</taxon>
        <taxon>Spirurina</taxon>
        <taxon>Ascaridomorpha</taxon>
        <taxon>Ascaridoidea</taxon>
        <taxon>Ascarididae</taxon>
        <taxon>Ascaris</taxon>
    </lineage>
</organism>
<keyword evidence="5" id="KW-1185">Reference proteome</keyword>
<protein>
    <submittedName>
        <fullName evidence="6">PAS domain-containing protein</fullName>
    </submittedName>
</protein>
<dbReference type="GO" id="GO:0005634">
    <property type="term" value="C:nucleus"/>
    <property type="evidence" value="ECO:0007669"/>
    <property type="project" value="UniProtKB-SubCell"/>
</dbReference>
<evidence type="ECO:0000256" key="2">
    <source>
        <dbReference type="ARBA" id="ARBA00023015"/>
    </source>
</evidence>
<sequence length="336" mass="36505">MNAETDLTGRSLKEFVHPNDYEEVSKSGAETSYDGYMTVMRMKSVISPRGRNLNLKSALFKPVNCRIRAVTDEGGRLRVLQCSAQPAGQGSSAAMAAKSAEIPNGTYMTRHTCDMKFSYVSESFNYILRHEARSLMGTSFYSLVHPADINAVATSMREMLLKGHTRTPYYRLIGAGRTVVWVQTEATTVNHTSKGHKGQYVICVHELLGSAQQNFLISEGCNLIDKSNAKRIGVVQVGRDSCLTSGSSVQVKKELDDSPARLDVDIGCVTERNRLTGANSDDPDPPLATAALFASRLDSPVSSVDDITYDNSPTSPYTNNGVPVVHSSASAHVCLD</sequence>
<dbReference type="SUPFAM" id="SSF55785">
    <property type="entry name" value="PYP-like sensor domain (PAS domain)"/>
    <property type="match status" value="1"/>
</dbReference>
<dbReference type="Proteomes" id="UP000036681">
    <property type="component" value="Unplaced"/>
</dbReference>
<dbReference type="PANTHER" id="PTHR23043">
    <property type="entry name" value="HYPOXIA-INDUCIBLE FACTOR 1 ALPHA"/>
    <property type="match status" value="1"/>
</dbReference>
<reference evidence="6" key="1">
    <citation type="submission" date="2017-02" db="UniProtKB">
        <authorList>
            <consortium name="WormBaseParasite"/>
        </authorList>
    </citation>
    <scope>IDENTIFICATION</scope>
</reference>
<keyword evidence="4" id="KW-0539">Nucleus</keyword>
<dbReference type="InterPro" id="IPR035965">
    <property type="entry name" value="PAS-like_dom_sf"/>
</dbReference>
<dbReference type="GO" id="GO:0000977">
    <property type="term" value="F:RNA polymerase II transcription regulatory region sequence-specific DNA binding"/>
    <property type="evidence" value="ECO:0007669"/>
    <property type="project" value="TreeGrafter"/>
</dbReference>
<evidence type="ECO:0000256" key="1">
    <source>
        <dbReference type="ARBA" id="ARBA00004123"/>
    </source>
</evidence>
<evidence type="ECO:0000256" key="4">
    <source>
        <dbReference type="ARBA" id="ARBA00023242"/>
    </source>
</evidence>
<evidence type="ECO:0000313" key="5">
    <source>
        <dbReference type="Proteomes" id="UP000036681"/>
    </source>
</evidence>
<dbReference type="GO" id="GO:0000981">
    <property type="term" value="F:DNA-binding transcription factor activity, RNA polymerase II-specific"/>
    <property type="evidence" value="ECO:0007669"/>
    <property type="project" value="TreeGrafter"/>
</dbReference>
<comment type="subcellular location">
    <subcellularLocation>
        <location evidence="1">Nucleus</location>
    </subcellularLocation>
</comment>
<evidence type="ECO:0000313" key="6">
    <source>
        <dbReference type="WBParaSite" id="ALUE_0001984001-mRNA-1"/>
    </source>
</evidence>
<dbReference type="AlphaFoldDB" id="A0A0M3IM62"/>
<proteinExistence type="predicted"/>
<dbReference type="InterPro" id="IPR000014">
    <property type="entry name" value="PAS"/>
</dbReference>
<dbReference type="GO" id="GO:0010557">
    <property type="term" value="P:positive regulation of macromolecule biosynthetic process"/>
    <property type="evidence" value="ECO:0007669"/>
    <property type="project" value="UniProtKB-ARBA"/>
</dbReference>
<name>A0A0M3IM62_ASCLU</name>